<name>A0AC59YPM9_RANTA</name>
<gene>
    <name evidence="1" type="ORF">MRATA1EN22A_LOCUS8339</name>
</gene>
<dbReference type="Proteomes" id="UP001162501">
    <property type="component" value="Chromosome 19"/>
</dbReference>
<reference evidence="1" key="1">
    <citation type="submission" date="2023-05" db="EMBL/GenBank/DDBJ databases">
        <authorList>
            <consortium name="ELIXIR-Norway"/>
        </authorList>
    </citation>
    <scope>NUCLEOTIDE SEQUENCE</scope>
</reference>
<evidence type="ECO:0000313" key="1">
    <source>
        <dbReference type="EMBL" id="CAM9850311.1"/>
    </source>
</evidence>
<reference evidence="1" key="2">
    <citation type="submission" date="2025-03" db="EMBL/GenBank/DDBJ databases">
        <authorList>
            <consortium name="ELIXIR-Norway"/>
            <consortium name="Elixir Norway"/>
        </authorList>
    </citation>
    <scope>NUCLEOTIDE SEQUENCE</scope>
</reference>
<accession>A0AC59YPM9</accession>
<evidence type="ECO:0000313" key="2">
    <source>
        <dbReference type="Proteomes" id="UP001162501"/>
    </source>
</evidence>
<feature type="non-terminal residue" evidence="1">
    <location>
        <position position="67"/>
    </location>
</feature>
<organism evidence="1 2">
    <name type="scientific">Rangifer tarandus platyrhynchus</name>
    <name type="common">Svalbard reindeer</name>
    <dbReference type="NCBI Taxonomy" id="3082113"/>
    <lineage>
        <taxon>Eukaryota</taxon>
        <taxon>Metazoa</taxon>
        <taxon>Chordata</taxon>
        <taxon>Craniata</taxon>
        <taxon>Vertebrata</taxon>
        <taxon>Euteleostomi</taxon>
        <taxon>Mammalia</taxon>
        <taxon>Eutheria</taxon>
        <taxon>Laurasiatheria</taxon>
        <taxon>Artiodactyla</taxon>
        <taxon>Ruminantia</taxon>
        <taxon>Pecora</taxon>
        <taxon>Cervidae</taxon>
        <taxon>Odocoileinae</taxon>
        <taxon>Rangifer</taxon>
    </lineage>
</organism>
<proteinExistence type="predicted"/>
<feature type="non-terminal residue" evidence="1">
    <location>
        <position position="1"/>
    </location>
</feature>
<protein>
    <submittedName>
        <fullName evidence="1">Uncharacterized protein</fullName>
    </submittedName>
</protein>
<sequence>WLENKPGSVCCSPAACLERLERQEGRLCEISTYIVLLLPSSLITTSWSPEVAEEKTPHCCFTPWREL</sequence>
<dbReference type="EMBL" id="OX596103">
    <property type="protein sequence ID" value="CAM9850311.1"/>
    <property type="molecule type" value="Genomic_DNA"/>
</dbReference>